<keyword evidence="2" id="KW-1185">Reference proteome</keyword>
<dbReference type="SUPFAM" id="SSF52540">
    <property type="entry name" value="P-loop containing nucleoside triphosphate hydrolases"/>
    <property type="match status" value="1"/>
</dbReference>
<evidence type="ECO:0000313" key="2">
    <source>
        <dbReference type="Proteomes" id="UP000236327"/>
    </source>
</evidence>
<sequence length="265" mass="28520">MTRSAERVAGAVRHWLAQPREGALTLGLCGSQGSGKSTLAEALKSALEAEGRRVAVLSLDDLYLGRNARAQLARSIHPLFATRGVPGTHDTACGVALLDAVRAGNAVTLPRFDKGRDEPAPEGEAVPAGLDLLLFEGWCVGARPQDAEALAVPVNALERDEDPEGVWRGQVNALLGGSYADLFARIDRLVLLAAPGFEVVRGWRGQQEDALRARVTRGKSTQVMDDAALDRFVQHYERLTRHILAEMPGRADLVLHLAADRSLID</sequence>
<protein>
    <submittedName>
        <fullName evidence="1">Kinase</fullName>
    </submittedName>
</protein>
<dbReference type="Proteomes" id="UP000236327">
    <property type="component" value="Unassembled WGS sequence"/>
</dbReference>
<keyword evidence="1" id="KW-0808">Transferase</keyword>
<gene>
    <name evidence="1" type="ORF">A8V01_24000</name>
</gene>
<evidence type="ECO:0000313" key="1">
    <source>
        <dbReference type="EMBL" id="PNU03285.1"/>
    </source>
</evidence>
<reference evidence="1 2" key="1">
    <citation type="submission" date="2016-05" db="EMBL/GenBank/DDBJ databases">
        <title>Complete genome sequence of Novosphingobium guangzhouense SA925(T).</title>
        <authorList>
            <person name="Sha S."/>
        </authorList>
    </citation>
    <scope>NUCLEOTIDE SEQUENCE [LARGE SCALE GENOMIC DNA]</scope>
    <source>
        <strain evidence="1 2">SA925</strain>
    </source>
</reference>
<organism evidence="1 2">
    <name type="scientific">Novosphingobium guangzhouense</name>
    <dbReference type="NCBI Taxonomy" id="1850347"/>
    <lineage>
        <taxon>Bacteria</taxon>
        <taxon>Pseudomonadati</taxon>
        <taxon>Pseudomonadota</taxon>
        <taxon>Alphaproteobacteria</taxon>
        <taxon>Sphingomonadales</taxon>
        <taxon>Sphingomonadaceae</taxon>
        <taxon>Novosphingobium</taxon>
    </lineage>
</organism>
<dbReference type="Gene3D" id="3.40.50.300">
    <property type="entry name" value="P-loop containing nucleotide triphosphate hydrolases"/>
    <property type="match status" value="1"/>
</dbReference>
<accession>A0A2K2FWX9</accession>
<dbReference type="EMBL" id="LYMM01000052">
    <property type="protein sequence ID" value="PNU03285.1"/>
    <property type="molecule type" value="Genomic_DNA"/>
</dbReference>
<dbReference type="OrthoDB" id="455474at2"/>
<dbReference type="AlphaFoldDB" id="A0A2K2FWX9"/>
<dbReference type="RefSeq" id="WP_103097937.1">
    <property type="nucleotide sequence ID" value="NZ_LYMM01000052.1"/>
</dbReference>
<proteinExistence type="predicted"/>
<dbReference type="InterPro" id="IPR027417">
    <property type="entry name" value="P-loop_NTPase"/>
</dbReference>
<comment type="caution">
    <text evidence="1">The sequence shown here is derived from an EMBL/GenBank/DDBJ whole genome shotgun (WGS) entry which is preliminary data.</text>
</comment>
<dbReference type="GO" id="GO:0016301">
    <property type="term" value="F:kinase activity"/>
    <property type="evidence" value="ECO:0007669"/>
    <property type="project" value="UniProtKB-KW"/>
</dbReference>
<keyword evidence="1" id="KW-0418">Kinase</keyword>
<dbReference type="Pfam" id="PF03308">
    <property type="entry name" value="MeaB"/>
    <property type="match status" value="1"/>
</dbReference>
<name>A0A2K2FWX9_9SPHN</name>